<evidence type="ECO:0000256" key="12">
    <source>
        <dbReference type="ARBA" id="ARBA00023239"/>
    </source>
</evidence>
<dbReference type="HAMAP" id="MF_01965">
    <property type="entry name" value="NADHX_dehydratase"/>
    <property type="match status" value="1"/>
</dbReference>
<evidence type="ECO:0000256" key="5">
    <source>
        <dbReference type="ARBA" id="ARBA00022723"/>
    </source>
</evidence>
<evidence type="ECO:0000256" key="9">
    <source>
        <dbReference type="ARBA" id="ARBA00022958"/>
    </source>
</evidence>
<dbReference type="NCBIfam" id="TIGR00196">
    <property type="entry name" value="yjeF_cterm"/>
    <property type="match status" value="1"/>
</dbReference>
<keyword evidence="13" id="KW-0511">Multifunctional enzyme</keyword>
<accession>A0ABY6P570</accession>
<evidence type="ECO:0000313" key="22">
    <source>
        <dbReference type="Proteomes" id="UP001164965"/>
    </source>
</evidence>
<evidence type="ECO:0000256" key="15">
    <source>
        <dbReference type="ARBA" id="ARBA00048238"/>
    </source>
</evidence>
<comment type="subunit">
    <text evidence="17">Homotetramer.</text>
</comment>
<dbReference type="InterPro" id="IPR036652">
    <property type="entry name" value="YjeF_N_dom_sf"/>
</dbReference>
<feature type="binding site" evidence="17">
    <location>
        <position position="295"/>
    </location>
    <ligand>
        <name>(6S)-NADPHX</name>
        <dbReference type="ChEBI" id="CHEBI:64076"/>
    </ligand>
</feature>
<evidence type="ECO:0000256" key="16">
    <source>
        <dbReference type="ARBA" id="ARBA00049209"/>
    </source>
</evidence>
<dbReference type="PANTHER" id="PTHR12592">
    <property type="entry name" value="ATP-DEPENDENT (S)-NAD(P)H-HYDRATE DEHYDRATASE FAMILY MEMBER"/>
    <property type="match status" value="1"/>
</dbReference>
<dbReference type="SUPFAM" id="SSF53613">
    <property type="entry name" value="Ribokinase-like"/>
    <property type="match status" value="1"/>
</dbReference>
<dbReference type="SUPFAM" id="SSF64153">
    <property type="entry name" value="YjeF N-terminal domain-like"/>
    <property type="match status" value="1"/>
</dbReference>
<comment type="similarity">
    <text evidence="3 18">In the N-terminal section; belongs to the NnrE/AIBP family.</text>
</comment>
<keyword evidence="10 17" id="KW-0520">NAD</keyword>
<comment type="similarity">
    <text evidence="17">Belongs to the NnrD/CARKD family.</text>
</comment>
<keyword evidence="12 17" id="KW-0456">Lyase</keyword>
<dbReference type="Proteomes" id="UP001164965">
    <property type="component" value="Chromosome"/>
</dbReference>
<evidence type="ECO:0000256" key="8">
    <source>
        <dbReference type="ARBA" id="ARBA00022857"/>
    </source>
</evidence>
<dbReference type="PROSITE" id="PS51383">
    <property type="entry name" value="YJEF_C_3"/>
    <property type="match status" value="1"/>
</dbReference>
<dbReference type="InterPro" id="IPR000631">
    <property type="entry name" value="CARKD"/>
</dbReference>
<feature type="binding site" evidence="17">
    <location>
        <position position="407"/>
    </location>
    <ligand>
        <name>AMP</name>
        <dbReference type="ChEBI" id="CHEBI:456215"/>
    </ligand>
</feature>
<evidence type="ECO:0000256" key="18">
    <source>
        <dbReference type="PIRNR" id="PIRNR017184"/>
    </source>
</evidence>
<dbReference type="EMBL" id="CP110615">
    <property type="protein sequence ID" value="UZJ26806.1"/>
    <property type="molecule type" value="Genomic_DNA"/>
</dbReference>
<comment type="cofactor">
    <cofactor evidence="17">
        <name>Mg(2+)</name>
        <dbReference type="ChEBI" id="CHEBI:18420"/>
    </cofactor>
</comment>
<keyword evidence="8 17" id="KW-0521">NADP</keyword>
<evidence type="ECO:0000256" key="11">
    <source>
        <dbReference type="ARBA" id="ARBA00023235"/>
    </source>
</evidence>
<dbReference type="Pfam" id="PF01256">
    <property type="entry name" value="Carb_kinase"/>
    <property type="match status" value="1"/>
</dbReference>
<comment type="catalytic activity">
    <reaction evidence="16 17 18">
        <text>(6S)-NADPHX + ADP = AMP + phosphate + NADPH + H(+)</text>
        <dbReference type="Rhea" id="RHEA:32235"/>
        <dbReference type="ChEBI" id="CHEBI:15378"/>
        <dbReference type="ChEBI" id="CHEBI:43474"/>
        <dbReference type="ChEBI" id="CHEBI:57783"/>
        <dbReference type="ChEBI" id="CHEBI:64076"/>
        <dbReference type="ChEBI" id="CHEBI:456215"/>
        <dbReference type="ChEBI" id="CHEBI:456216"/>
        <dbReference type="EC" id="4.2.1.136"/>
    </reaction>
</comment>
<comment type="cofactor">
    <cofactor evidence="18">
        <name>K(+)</name>
        <dbReference type="ChEBI" id="CHEBI:29103"/>
    </cofactor>
    <text evidence="18">Binds 1 potassium ion per subunit.</text>
</comment>
<evidence type="ECO:0000259" key="19">
    <source>
        <dbReference type="PROSITE" id="PS51383"/>
    </source>
</evidence>
<feature type="binding site" evidence="17">
    <location>
        <position position="408"/>
    </location>
    <ligand>
        <name>(6S)-NADPHX</name>
        <dbReference type="ChEBI" id="CHEBI:64076"/>
    </ligand>
</feature>
<evidence type="ECO:0000256" key="13">
    <source>
        <dbReference type="ARBA" id="ARBA00023268"/>
    </source>
</evidence>
<reference evidence="21" key="1">
    <citation type="submission" date="2022-10" db="EMBL/GenBank/DDBJ databases">
        <title>Rhodococcus sp.75.</title>
        <authorList>
            <person name="Sun M."/>
        </authorList>
    </citation>
    <scope>NUCLEOTIDE SEQUENCE</scope>
    <source>
        <strain evidence="21">75</strain>
    </source>
</reference>
<evidence type="ECO:0000259" key="20">
    <source>
        <dbReference type="PROSITE" id="PS51385"/>
    </source>
</evidence>
<evidence type="ECO:0000256" key="1">
    <source>
        <dbReference type="ARBA" id="ARBA00000013"/>
    </source>
</evidence>
<dbReference type="PROSITE" id="PS51385">
    <property type="entry name" value="YJEF_N"/>
    <property type="match status" value="1"/>
</dbReference>
<evidence type="ECO:0000256" key="2">
    <source>
        <dbReference type="ARBA" id="ARBA00000909"/>
    </source>
</evidence>
<keyword evidence="7 17" id="KW-0067">ATP-binding</keyword>
<evidence type="ECO:0000256" key="3">
    <source>
        <dbReference type="ARBA" id="ARBA00006001"/>
    </source>
</evidence>
<keyword evidence="9 18" id="KW-0630">Potassium</keyword>
<dbReference type="PIRSF" id="PIRSF017184">
    <property type="entry name" value="Nnr"/>
    <property type="match status" value="1"/>
</dbReference>
<dbReference type="Pfam" id="PF03853">
    <property type="entry name" value="YjeF_N"/>
    <property type="match status" value="1"/>
</dbReference>
<comment type="catalytic activity">
    <reaction evidence="2 18">
        <text>(6R)-NADPHX = (6S)-NADPHX</text>
        <dbReference type="Rhea" id="RHEA:32227"/>
        <dbReference type="ChEBI" id="CHEBI:64076"/>
        <dbReference type="ChEBI" id="CHEBI:64077"/>
        <dbReference type="EC" id="5.1.99.6"/>
    </reaction>
</comment>
<name>A0ABY6P570_9NOCA</name>
<feature type="binding site" evidence="17">
    <location>
        <begin position="378"/>
        <end position="382"/>
    </location>
    <ligand>
        <name>AMP</name>
        <dbReference type="ChEBI" id="CHEBI:456215"/>
    </ligand>
</feature>
<dbReference type="CDD" id="cd01171">
    <property type="entry name" value="YXKO-related"/>
    <property type="match status" value="1"/>
</dbReference>
<dbReference type="PANTHER" id="PTHR12592:SF0">
    <property type="entry name" value="ATP-DEPENDENT (S)-NAD(P)H-HYDRATE DEHYDRATASE"/>
    <property type="match status" value="1"/>
</dbReference>
<evidence type="ECO:0000256" key="7">
    <source>
        <dbReference type="ARBA" id="ARBA00022840"/>
    </source>
</evidence>
<dbReference type="Gene3D" id="3.40.50.10260">
    <property type="entry name" value="YjeF N-terminal domain"/>
    <property type="match status" value="1"/>
</dbReference>
<keyword evidence="11 18" id="KW-0413">Isomerase</keyword>
<organism evidence="21 22">
    <name type="scientific">Rhodococcus antarcticus</name>
    <dbReference type="NCBI Taxonomy" id="2987751"/>
    <lineage>
        <taxon>Bacteria</taxon>
        <taxon>Bacillati</taxon>
        <taxon>Actinomycetota</taxon>
        <taxon>Actinomycetes</taxon>
        <taxon>Mycobacteriales</taxon>
        <taxon>Nocardiaceae</taxon>
        <taxon>Rhodococcus</taxon>
    </lineage>
</organism>
<comment type="function">
    <text evidence="14 18">Bifunctional enzyme that catalyzes the epimerization of the S- and R-forms of NAD(P)HX and the dehydration of the S-form of NAD(P)HX at the expense of ADP, which is converted to AMP. This allows the repair of both epimers of NAD(P)HX, a damaged form of NAD(P)H that is a result of enzymatic or heat-dependent hydration.</text>
</comment>
<feature type="binding site" evidence="17">
    <location>
        <position position="344"/>
    </location>
    <ligand>
        <name>(6S)-NADPHX</name>
        <dbReference type="ChEBI" id="CHEBI:64076"/>
    </ligand>
</feature>
<comment type="function">
    <text evidence="17">Catalyzes the dehydration of the S-form of NAD(P)HX at the expense of ADP, which is converted to AMP. Together with NAD(P)HX epimerase, which catalyzes the epimerization of the S- and R-forms, the enzyme allows the repair of both epimers of NAD(P)HX, a damaged form of NAD(P)H that is a result of enzymatic or heat-dependent hydration.</text>
</comment>
<feature type="domain" description="YjeF C-terminal" evidence="19">
    <location>
        <begin position="207"/>
        <end position="468"/>
    </location>
</feature>
<dbReference type="EC" id="4.2.1.136" evidence="17"/>
<protein>
    <recommendedName>
        <fullName evidence="17">ADP-dependent (S)-NAD(P)H-hydrate dehydratase</fullName>
        <ecNumber evidence="17">4.2.1.136</ecNumber>
    </recommendedName>
    <alternativeName>
        <fullName evidence="17">ADP-dependent NAD(P)HX dehydratase</fullName>
    </alternativeName>
</protein>
<evidence type="ECO:0000313" key="21">
    <source>
        <dbReference type="EMBL" id="UZJ26806.1"/>
    </source>
</evidence>
<dbReference type="InterPro" id="IPR030677">
    <property type="entry name" value="Nnr"/>
</dbReference>
<evidence type="ECO:0000256" key="14">
    <source>
        <dbReference type="ARBA" id="ARBA00025153"/>
    </source>
</evidence>
<evidence type="ECO:0000256" key="10">
    <source>
        <dbReference type="ARBA" id="ARBA00023027"/>
    </source>
</evidence>
<dbReference type="Gene3D" id="3.40.1190.20">
    <property type="match status" value="1"/>
</dbReference>
<dbReference type="InterPro" id="IPR004443">
    <property type="entry name" value="YjeF_N_dom"/>
</dbReference>
<evidence type="ECO:0000256" key="17">
    <source>
        <dbReference type="HAMAP-Rule" id="MF_01965"/>
    </source>
</evidence>
<feature type="domain" description="YjeF N-terminal" evidence="20">
    <location>
        <begin position="6"/>
        <end position="202"/>
    </location>
</feature>
<proteinExistence type="inferred from homology"/>
<keyword evidence="5 18" id="KW-0479">Metal-binding</keyword>
<evidence type="ECO:0000256" key="4">
    <source>
        <dbReference type="ARBA" id="ARBA00009524"/>
    </source>
</evidence>
<evidence type="ECO:0000256" key="6">
    <source>
        <dbReference type="ARBA" id="ARBA00022741"/>
    </source>
</evidence>
<comment type="similarity">
    <text evidence="4 18">In the C-terminal section; belongs to the NnrD/CARKD family.</text>
</comment>
<keyword evidence="22" id="KW-1185">Reference proteome</keyword>
<comment type="catalytic activity">
    <reaction evidence="15 17 18">
        <text>(6S)-NADHX + ADP = AMP + phosphate + NADH + H(+)</text>
        <dbReference type="Rhea" id="RHEA:32223"/>
        <dbReference type="ChEBI" id="CHEBI:15378"/>
        <dbReference type="ChEBI" id="CHEBI:43474"/>
        <dbReference type="ChEBI" id="CHEBI:57945"/>
        <dbReference type="ChEBI" id="CHEBI:64074"/>
        <dbReference type="ChEBI" id="CHEBI:456215"/>
        <dbReference type="ChEBI" id="CHEBI:456216"/>
        <dbReference type="EC" id="4.2.1.136"/>
    </reaction>
</comment>
<comment type="catalytic activity">
    <reaction evidence="1 18">
        <text>(6R)-NADHX = (6S)-NADHX</text>
        <dbReference type="Rhea" id="RHEA:32215"/>
        <dbReference type="ChEBI" id="CHEBI:64074"/>
        <dbReference type="ChEBI" id="CHEBI:64075"/>
        <dbReference type="EC" id="5.1.99.6"/>
    </reaction>
</comment>
<sequence length="478" mass="47316">MPAHETAVVRSAEAAANGTHGDAAMMRRASFGLATVLAAELHARTGGVAGRAVVLLVGSGGNGGDALWAGAFLARRGVAVTAVLLVPDRAHPAGLAALLRSGGRVGTEVLGADLVVDGIVGLSARGPLRPAAAALVDQVRSPVVAVDSPSGVDPDTGVSDGPAVSAAVTVTFGGLKPVHLLNAGACGRTVVVDMPFALPPARLGALSRTDVGALWPVPGAADDKYTQGVVGVVAGSATYPGAAVLCTGAAVTATSGMVRYAGSGREAVLARFPEVVAVDEVADAGRVQAWVAGPGLGTGAHALGVLRHVLDSDVPVLLDADAITVVGEHPELLERPAPTLLTPHAGEFARLTGSAPTADRVASVRAASAELGVTLLLKGATTIVADRDGRVLVNPATTSWVSTAGAGDLLSGLVGALLAAGLDPLHAAAAGAHVHVLAAELAAVSAGTGAPVSASPVLEHLRAAVRTVRGDVWEDQRR</sequence>
<keyword evidence="6 17" id="KW-0547">Nucleotide-binding</keyword>
<gene>
    <name evidence="17" type="primary">nnrD</name>
    <name evidence="21" type="ORF">RHODO2019_02515</name>
</gene>
<feature type="binding site" evidence="17">
    <location>
        <position position="242"/>
    </location>
    <ligand>
        <name>(6S)-NADPHX</name>
        <dbReference type="ChEBI" id="CHEBI:64076"/>
    </ligand>
</feature>
<dbReference type="InterPro" id="IPR029056">
    <property type="entry name" value="Ribokinase-like"/>
</dbReference>